<feature type="region of interest" description="Disordered" evidence="9">
    <location>
        <begin position="541"/>
        <end position="563"/>
    </location>
</feature>
<keyword evidence="6" id="KW-0642">Proline metabolism</keyword>
<comment type="caution">
    <text evidence="11">The sequence shown here is derived from an EMBL/GenBank/DDBJ whole genome shotgun (WGS) entry which is preliminary data.</text>
</comment>
<dbReference type="PANTHER" id="PTHR42862">
    <property type="entry name" value="DELTA-1-PYRROLINE-5-CARBOXYLATE DEHYDROGENASE 1, ISOFORM A-RELATED"/>
    <property type="match status" value="1"/>
</dbReference>
<dbReference type="InterPro" id="IPR016162">
    <property type="entry name" value="Ald_DH_N"/>
</dbReference>
<evidence type="ECO:0000259" key="10">
    <source>
        <dbReference type="Pfam" id="PF00171"/>
    </source>
</evidence>
<dbReference type="InterPro" id="IPR015590">
    <property type="entry name" value="Aldehyde_DH_dom"/>
</dbReference>
<dbReference type="InterPro" id="IPR016163">
    <property type="entry name" value="Ald_DH_C"/>
</dbReference>
<dbReference type="PANTHER" id="PTHR42862:SF1">
    <property type="entry name" value="DELTA-1-PYRROLINE-5-CARBOXYLATE DEHYDROGENASE 2, ISOFORM A-RELATED"/>
    <property type="match status" value="1"/>
</dbReference>
<evidence type="ECO:0000256" key="5">
    <source>
        <dbReference type="ARBA" id="ARBA00023027"/>
    </source>
</evidence>
<dbReference type="GO" id="GO:0010133">
    <property type="term" value="P:L-proline catabolic process to L-glutamate"/>
    <property type="evidence" value="ECO:0007669"/>
    <property type="project" value="UniProtKB-UniPathway"/>
</dbReference>
<organism evidence="11 12">
    <name type="scientific">Longibacter salinarum</name>
    <dbReference type="NCBI Taxonomy" id="1850348"/>
    <lineage>
        <taxon>Bacteria</taxon>
        <taxon>Pseudomonadati</taxon>
        <taxon>Rhodothermota</taxon>
        <taxon>Rhodothermia</taxon>
        <taxon>Rhodothermales</taxon>
        <taxon>Salisaetaceae</taxon>
        <taxon>Longibacter</taxon>
    </lineage>
</organism>
<feature type="compositionally biased region" description="Gly residues" evidence="9">
    <location>
        <begin position="554"/>
        <end position="563"/>
    </location>
</feature>
<protein>
    <recommendedName>
        <fullName evidence="7">L-glutamate gamma-semialdehyde dehydrogenase</fullName>
        <ecNumber evidence="3">1.2.1.88</ecNumber>
    </recommendedName>
    <alternativeName>
        <fullName evidence="7">L-glutamate gamma-semialdehyde dehydrogenase</fullName>
    </alternativeName>
</protein>
<dbReference type="EMBL" id="PDEQ01000001">
    <property type="protein sequence ID" value="PEN15391.1"/>
    <property type="molecule type" value="Genomic_DNA"/>
</dbReference>
<evidence type="ECO:0000256" key="2">
    <source>
        <dbReference type="ARBA" id="ARBA00009986"/>
    </source>
</evidence>
<dbReference type="PROSITE" id="PS00070">
    <property type="entry name" value="ALDEHYDE_DEHYDR_CYS"/>
    <property type="match status" value="1"/>
</dbReference>
<dbReference type="OrthoDB" id="9762913at2"/>
<gene>
    <name evidence="11" type="primary">pruA</name>
    <name evidence="11" type="ORF">CRI94_01850</name>
</gene>
<evidence type="ECO:0000256" key="1">
    <source>
        <dbReference type="ARBA" id="ARBA00004786"/>
    </source>
</evidence>
<proteinExistence type="inferred from homology"/>
<dbReference type="AlphaFoldDB" id="A0A2A8D3D5"/>
<dbReference type="UniPathway" id="UPA00261">
    <property type="reaction ID" value="UER00374"/>
</dbReference>
<dbReference type="RefSeq" id="WP_098074289.1">
    <property type="nucleotide sequence ID" value="NZ_PDEQ01000001.1"/>
</dbReference>
<name>A0A2A8D3D5_9BACT</name>
<comment type="similarity">
    <text evidence="2">Belongs to the aldehyde dehydrogenase family.</text>
</comment>
<dbReference type="InterPro" id="IPR050485">
    <property type="entry name" value="Proline_metab_enzyme"/>
</dbReference>
<sequence length="563" mass="62243">MNNAYTTTPPPSNEPTLEYAPGSPERRSIQQKLRELRQQEIEIPAYINGQAVKTGTTTRVAPPHDHQHTLGHVHQSGAQEVEQAIDAAMSAKKEWAAMDFSDRAAIFLRMADLIAGRYRDTLNAATMLGQSKNAYQAEIDAACELIDFLRFNVHYAEQIYRDQPNNAAGMWNQMQYRPLEGFVFAVTPFNFTAIQGNLPTAPAILGNTVLWKPATRSIYSAYFLNEIFEEAGLPPGVINMLPADDGAKVGTPALESEHFAGLHFTGSMQTFDHLWQTIGENLKTYKTYPTIVGETGGKDFIVAHETANPKQIATAIVRGSFEYQGQKCSAASRLYLPESLWPEIEEAMTSQLDEITVGPPEDFTNFVNAVIDERAFDEITGYIEDAREDESAEIIYGGTYDKSEGYFIDPTVIKVTDPKQRTMQEEIFGPVTTVYVYADEDFEDVLELVDETSPYALTGSIFAKDRSVVKKALDRLEQSAGNFYINDKPTGSIVGQQPFGGARKSGTNDKAGSPLNLLRWVSPRSVKETFDAPEHFAYKFHQPDEDDEALVGHAAGGDGSVAS</sequence>
<evidence type="ECO:0000313" key="11">
    <source>
        <dbReference type="EMBL" id="PEN15391.1"/>
    </source>
</evidence>
<evidence type="ECO:0000256" key="7">
    <source>
        <dbReference type="ARBA" id="ARBA00032259"/>
    </source>
</evidence>
<dbReference type="Gene3D" id="3.40.605.10">
    <property type="entry name" value="Aldehyde Dehydrogenase, Chain A, domain 1"/>
    <property type="match status" value="1"/>
</dbReference>
<evidence type="ECO:0000256" key="8">
    <source>
        <dbReference type="ARBA" id="ARBA00048142"/>
    </source>
</evidence>
<accession>A0A2A8D3D5</accession>
<dbReference type="FunFam" id="3.40.309.10:FF:000005">
    <property type="entry name" value="1-pyrroline-5-carboxylate dehydrogenase 1"/>
    <property type="match status" value="1"/>
</dbReference>
<keyword evidence="12" id="KW-1185">Reference proteome</keyword>
<evidence type="ECO:0000256" key="3">
    <source>
        <dbReference type="ARBA" id="ARBA00012884"/>
    </source>
</evidence>
<feature type="domain" description="Aldehyde dehydrogenase" evidence="10">
    <location>
        <begin position="56"/>
        <end position="512"/>
    </location>
</feature>
<evidence type="ECO:0000256" key="9">
    <source>
        <dbReference type="SAM" id="MobiDB-lite"/>
    </source>
</evidence>
<evidence type="ECO:0000313" key="12">
    <source>
        <dbReference type="Proteomes" id="UP000220102"/>
    </source>
</evidence>
<dbReference type="Proteomes" id="UP000220102">
    <property type="component" value="Unassembled WGS sequence"/>
</dbReference>
<dbReference type="FunFam" id="3.40.605.10:FF:000006">
    <property type="entry name" value="1-pyrroline-5-carboxylate dehydrogenase"/>
    <property type="match status" value="1"/>
</dbReference>
<dbReference type="NCBIfam" id="TIGR01236">
    <property type="entry name" value="D1pyr5carbox1"/>
    <property type="match status" value="1"/>
</dbReference>
<comment type="catalytic activity">
    <reaction evidence="8">
        <text>L-glutamate 5-semialdehyde + NAD(+) + H2O = L-glutamate + NADH + 2 H(+)</text>
        <dbReference type="Rhea" id="RHEA:30235"/>
        <dbReference type="ChEBI" id="CHEBI:15377"/>
        <dbReference type="ChEBI" id="CHEBI:15378"/>
        <dbReference type="ChEBI" id="CHEBI:29985"/>
        <dbReference type="ChEBI" id="CHEBI:57540"/>
        <dbReference type="ChEBI" id="CHEBI:57945"/>
        <dbReference type="ChEBI" id="CHEBI:58066"/>
        <dbReference type="EC" id="1.2.1.88"/>
    </reaction>
</comment>
<dbReference type="Gene3D" id="3.40.309.10">
    <property type="entry name" value="Aldehyde Dehydrogenase, Chain A, domain 2"/>
    <property type="match status" value="1"/>
</dbReference>
<reference evidence="11 12" key="1">
    <citation type="submission" date="2017-10" db="EMBL/GenBank/DDBJ databases">
        <title>Draft genome of Longibacter Salinarum.</title>
        <authorList>
            <person name="Goh K.M."/>
            <person name="Shamsir M.S."/>
            <person name="Lim S.W."/>
        </authorList>
    </citation>
    <scope>NUCLEOTIDE SEQUENCE [LARGE SCALE GENOMIC DNA]</scope>
    <source>
        <strain evidence="11 12">KCTC 52045</strain>
    </source>
</reference>
<dbReference type="CDD" id="cd07123">
    <property type="entry name" value="ALDH_F4-17_P5CDH"/>
    <property type="match status" value="1"/>
</dbReference>
<dbReference type="EC" id="1.2.1.88" evidence="3"/>
<dbReference type="InterPro" id="IPR005931">
    <property type="entry name" value="P5CDH/ALDH4A1"/>
</dbReference>
<keyword evidence="4" id="KW-0560">Oxidoreductase</keyword>
<evidence type="ECO:0000256" key="6">
    <source>
        <dbReference type="ARBA" id="ARBA00023062"/>
    </source>
</evidence>
<dbReference type="SUPFAM" id="SSF53720">
    <property type="entry name" value="ALDH-like"/>
    <property type="match status" value="1"/>
</dbReference>
<dbReference type="GO" id="GO:0004657">
    <property type="term" value="F:proline dehydrogenase activity"/>
    <property type="evidence" value="ECO:0007669"/>
    <property type="project" value="UniProtKB-ARBA"/>
</dbReference>
<feature type="region of interest" description="Disordered" evidence="9">
    <location>
        <begin position="1"/>
        <end position="28"/>
    </location>
</feature>
<dbReference type="GO" id="GO:0003842">
    <property type="term" value="F:L-glutamate gamma-semialdehyde dehydrogenase activity"/>
    <property type="evidence" value="ECO:0007669"/>
    <property type="project" value="UniProtKB-EC"/>
</dbReference>
<comment type="pathway">
    <text evidence="1">Amino-acid degradation; L-proline degradation into L-glutamate; L-glutamate from L-proline: step 2/2.</text>
</comment>
<keyword evidence="5" id="KW-0520">NAD</keyword>
<dbReference type="GO" id="GO:0009898">
    <property type="term" value="C:cytoplasmic side of plasma membrane"/>
    <property type="evidence" value="ECO:0007669"/>
    <property type="project" value="TreeGrafter"/>
</dbReference>
<evidence type="ECO:0000256" key="4">
    <source>
        <dbReference type="ARBA" id="ARBA00023002"/>
    </source>
</evidence>
<dbReference type="InterPro" id="IPR016160">
    <property type="entry name" value="Ald_DH_CS_CYS"/>
</dbReference>
<dbReference type="Pfam" id="PF00171">
    <property type="entry name" value="Aldedh"/>
    <property type="match status" value="1"/>
</dbReference>
<dbReference type="InterPro" id="IPR016161">
    <property type="entry name" value="Ald_DH/histidinol_DH"/>
</dbReference>